<protein>
    <submittedName>
        <fullName evidence="2">Protein TOC75-3ic-like</fullName>
    </submittedName>
</protein>
<accession>A0A2P2IU86</accession>
<organism evidence="2">
    <name type="scientific">Rhizophora mucronata</name>
    <name type="common">Asiatic mangrove</name>
    <dbReference type="NCBI Taxonomy" id="61149"/>
    <lineage>
        <taxon>Eukaryota</taxon>
        <taxon>Viridiplantae</taxon>
        <taxon>Streptophyta</taxon>
        <taxon>Embryophyta</taxon>
        <taxon>Tracheophyta</taxon>
        <taxon>Spermatophyta</taxon>
        <taxon>Magnoliopsida</taxon>
        <taxon>eudicotyledons</taxon>
        <taxon>Gunneridae</taxon>
        <taxon>Pentapetalae</taxon>
        <taxon>rosids</taxon>
        <taxon>fabids</taxon>
        <taxon>Malpighiales</taxon>
        <taxon>Rhizophoraceae</taxon>
        <taxon>Rhizophora</taxon>
    </lineage>
</organism>
<sequence length="65" mass="6966">MQGQGGHSYLLASLAEEDGDKEEMEEKKELEGLGSEVYGQTTNHRWVGLVWVGRALGGGAGVHPI</sequence>
<evidence type="ECO:0000256" key="1">
    <source>
        <dbReference type="SAM" id="MobiDB-lite"/>
    </source>
</evidence>
<dbReference type="AlphaFoldDB" id="A0A2P2IU86"/>
<name>A0A2P2IU86_RHIMU</name>
<proteinExistence type="predicted"/>
<evidence type="ECO:0000313" key="2">
    <source>
        <dbReference type="EMBL" id="MBW84776.1"/>
    </source>
</evidence>
<dbReference type="EMBL" id="GGEC01004293">
    <property type="protein sequence ID" value="MBW84776.1"/>
    <property type="molecule type" value="Transcribed_RNA"/>
</dbReference>
<feature type="region of interest" description="Disordered" evidence="1">
    <location>
        <begin position="1"/>
        <end position="35"/>
    </location>
</feature>
<reference evidence="2" key="1">
    <citation type="submission" date="2018-02" db="EMBL/GenBank/DDBJ databases">
        <title>Rhizophora mucronata_Transcriptome.</title>
        <authorList>
            <person name="Meera S.P."/>
            <person name="Sreeshan A."/>
            <person name="Augustine A."/>
        </authorList>
    </citation>
    <scope>NUCLEOTIDE SEQUENCE</scope>
    <source>
        <tissue evidence="2">Leaf</tissue>
    </source>
</reference>